<name>A0AAD5QLV7_PARTN</name>
<reference evidence="1" key="1">
    <citation type="submission" date="2021-06" db="EMBL/GenBank/DDBJ databases">
        <title>Parelaphostrongylus tenuis whole genome reference sequence.</title>
        <authorList>
            <person name="Garwood T.J."/>
            <person name="Larsen P.A."/>
            <person name="Fountain-Jones N.M."/>
            <person name="Garbe J.R."/>
            <person name="Macchietto M.G."/>
            <person name="Kania S.A."/>
            <person name="Gerhold R.W."/>
            <person name="Richards J.E."/>
            <person name="Wolf T.M."/>
        </authorList>
    </citation>
    <scope>NUCLEOTIDE SEQUENCE</scope>
    <source>
        <strain evidence="1">MNPRO001-30</strain>
        <tissue evidence="1">Meninges</tissue>
    </source>
</reference>
<evidence type="ECO:0000313" key="1">
    <source>
        <dbReference type="EMBL" id="KAJ1351266.1"/>
    </source>
</evidence>
<keyword evidence="2" id="KW-1185">Reference proteome</keyword>
<protein>
    <submittedName>
        <fullName evidence="1">Uncharacterized protein</fullName>
    </submittedName>
</protein>
<evidence type="ECO:0000313" key="2">
    <source>
        <dbReference type="Proteomes" id="UP001196413"/>
    </source>
</evidence>
<organism evidence="1 2">
    <name type="scientific">Parelaphostrongylus tenuis</name>
    <name type="common">Meningeal worm</name>
    <dbReference type="NCBI Taxonomy" id="148309"/>
    <lineage>
        <taxon>Eukaryota</taxon>
        <taxon>Metazoa</taxon>
        <taxon>Ecdysozoa</taxon>
        <taxon>Nematoda</taxon>
        <taxon>Chromadorea</taxon>
        <taxon>Rhabditida</taxon>
        <taxon>Rhabditina</taxon>
        <taxon>Rhabditomorpha</taxon>
        <taxon>Strongyloidea</taxon>
        <taxon>Metastrongylidae</taxon>
        <taxon>Parelaphostrongylus</taxon>
    </lineage>
</organism>
<accession>A0AAD5QLV7</accession>
<comment type="caution">
    <text evidence="1">The sequence shown here is derived from an EMBL/GenBank/DDBJ whole genome shotgun (WGS) entry which is preliminary data.</text>
</comment>
<dbReference type="AlphaFoldDB" id="A0AAD5QLV7"/>
<dbReference type="EMBL" id="JAHQIW010001037">
    <property type="protein sequence ID" value="KAJ1351266.1"/>
    <property type="molecule type" value="Genomic_DNA"/>
</dbReference>
<sequence length="107" mass="12441">MDIDRFVRPTSHSRGFDFPLGFDLNDLQKLRVLRRHLVFFILPRPIVRRIPTPCGIPRRAMTRRSVDRRAFATAKPPRDCSPRRQVVIFSKPSISTSIVLIYRVGLV</sequence>
<gene>
    <name evidence="1" type="ORF">KIN20_007246</name>
</gene>
<dbReference type="Proteomes" id="UP001196413">
    <property type="component" value="Unassembled WGS sequence"/>
</dbReference>
<proteinExistence type="predicted"/>